<sequence>MRFFVTALAFALALDSAMGECSTFQTQINVSMCNWQGLRATVLRDTLYLDGGKLWYQRGYDDGCVGYMADDALTANLYYLNLSTPFNTSSDFMSTLSNMSIAGGAATNIAPNYVSGSMLSNDNEFYLYGGMSRNTDSSDPAPEDRVLSYDAYQYGAYKSVWAAGWTQESLSENVTRLITNGAAASAPSENLGFYFSGMRASDWGEFTLDDSNANVTADRLITVDMSTMRSGEWSNTTLPSYIPGRSNAELVWVPVSDSGVLVAIGGVIDPISIFRNQKSNSTRTDESKAMSPTFMDTVSLFDVESKTWYLQNTTGDIPPQLTEFCSVLASAADGSSHNIYIYGGYNGLEYNANPSDDVYILSLPSFRWIKAYSGTSTHSRSGHRCLKVYPDQMLVVGGQHVDQSKCLEGGVIVDFNLNTLKFQDKYDPTSWGEYKVPDLITAKIGGNSDGGATTTAPSSWTNSSLAGVFDKKYSKTVETYWPYSASAVPENDGGGGGFPGWAGAIIGVVLGLLIIAFLVGFWLYRRRRNQRQAKEAENEKVKEDENKDPPAWMYGGGPSSPGPGPTSTSTGVETTETSRTQPSTVQHSIAHASVAQSALTEPSSIQDSIVSPITPGTVESGGDEVYEMHDSSPVELPTAFNVSYFAPNMTPQLSPKRGSSYPISPMTPETDSEWSWPVGHHRRPSSLSLGASSSIDDILTSRTSHFHETFENGEDTRRARHGSEISESSDASNDKGRERRSETIHEDH</sequence>
<dbReference type="AlphaFoldDB" id="A0A9W9QMQ2"/>
<feature type="compositionally biased region" description="Basic and acidic residues" evidence="3">
    <location>
        <begin position="533"/>
        <end position="548"/>
    </location>
</feature>
<name>A0A9W9QMQ2_PENBR</name>
<organism evidence="6 7">
    <name type="scientific">Penicillium brevicompactum</name>
    <dbReference type="NCBI Taxonomy" id="5074"/>
    <lineage>
        <taxon>Eukaryota</taxon>
        <taxon>Fungi</taxon>
        <taxon>Dikarya</taxon>
        <taxon>Ascomycota</taxon>
        <taxon>Pezizomycotina</taxon>
        <taxon>Eurotiomycetes</taxon>
        <taxon>Eurotiomycetidae</taxon>
        <taxon>Eurotiales</taxon>
        <taxon>Aspergillaceae</taxon>
        <taxon>Penicillium</taxon>
    </lineage>
</organism>
<feature type="compositionally biased region" description="Basic and acidic residues" evidence="3">
    <location>
        <begin position="705"/>
        <end position="724"/>
    </location>
</feature>
<dbReference type="SUPFAM" id="SSF50965">
    <property type="entry name" value="Galactose oxidase, central domain"/>
    <property type="match status" value="1"/>
</dbReference>
<feature type="region of interest" description="Disordered" evidence="3">
    <location>
        <begin position="654"/>
        <end position="691"/>
    </location>
</feature>
<evidence type="ECO:0000256" key="1">
    <source>
        <dbReference type="ARBA" id="ARBA00022441"/>
    </source>
</evidence>
<keyword evidence="4" id="KW-0472">Membrane</keyword>
<feature type="signal peptide" evidence="5">
    <location>
        <begin position="1"/>
        <end position="19"/>
    </location>
</feature>
<dbReference type="EMBL" id="JAPZBR010000008">
    <property type="protein sequence ID" value="KAJ5340856.1"/>
    <property type="molecule type" value="Genomic_DNA"/>
</dbReference>
<dbReference type="PANTHER" id="PTHR46228:SF2">
    <property type="entry name" value="KELCH REPEAT PROTEIN (AFU_ORTHOLOGUE AFUA_4G14350)"/>
    <property type="match status" value="1"/>
</dbReference>
<dbReference type="InterPro" id="IPR015915">
    <property type="entry name" value="Kelch-typ_b-propeller"/>
</dbReference>
<keyword evidence="1" id="KW-0880">Kelch repeat</keyword>
<dbReference type="Proteomes" id="UP001148299">
    <property type="component" value="Unassembled WGS sequence"/>
</dbReference>
<evidence type="ECO:0000313" key="6">
    <source>
        <dbReference type="EMBL" id="KAJ5340856.1"/>
    </source>
</evidence>
<feature type="compositionally biased region" description="Basic and acidic residues" evidence="3">
    <location>
        <begin position="732"/>
        <end position="748"/>
    </location>
</feature>
<keyword evidence="5" id="KW-0732">Signal</keyword>
<dbReference type="Gene3D" id="2.120.10.80">
    <property type="entry name" value="Kelch-type beta propeller"/>
    <property type="match status" value="1"/>
</dbReference>
<feature type="transmembrane region" description="Helical" evidence="4">
    <location>
        <begin position="501"/>
        <end position="524"/>
    </location>
</feature>
<feature type="region of interest" description="Disordered" evidence="3">
    <location>
        <begin position="533"/>
        <end position="584"/>
    </location>
</feature>
<feature type="chain" id="PRO_5040833406" evidence="5">
    <location>
        <begin position="20"/>
        <end position="748"/>
    </location>
</feature>
<evidence type="ECO:0000256" key="5">
    <source>
        <dbReference type="SAM" id="SignalP"/>
    </source>
</evidence>
<dbReference type="PANTHER" id="PTHR46228">
    <property type="entry name" value="KELCH DOMAIN-CONTAINING PROTEIN"/>
    <property type="match status" value="1"/>
</dbReference>
<dbReference type="CDD" id="cd12087">
    <property type="entry name" value="TM_EGFR-like"/>
    <property type="match status" value="1"/>
</dbReference>
<protein>
    <submittedName>
        <fullName evidence="6">Galactose oxidase/kelch beta-propeller</fullName>
    </submittedName>
</protein>
<evidence type="ECO:0000313" key="7">
    <source>
        <dbReference type="Proteomes" id="UP001148299"/>
    </source>
</evidence>
<keyword evidence="4" id="KW-0812">Transmembrane</keyword>
<proteinExistence type="predicted"/>
<reference evidence="6" key="1">
    <citation type="submission" date="2022-12" db="EMBL/GenBank/DDBJ databases">
        <authorList>
            <person name="Petersen C."/>
        </authorList>
    </citation>
    <scope>NUCLEOTIDE SEQUENCE</scope>
    <source>
        <strain evidence="6">IBT 35675</strain>
    </source>
</reference>
<comment type="caution">
    <text evidence="6">The sequence shown here is derived from an EMBL/GenBank/DDBJ whole genome shotgun (WGS) entry which is preliminary data.</text>
</comment>
<reference evidence="6" key="2">
    <citation type="journal article" date="2023" name="IMA Fungus">
        <title>Comparative genomic study of the Penicillium genus elucidates a diverse pangenome and 15 lateral gene transfer events.</title>
        <authorList>
            <person name="Petersen C."/>
            <person name="Sorensen T."/>
            <person name="Nielsen M.R."/>
            <person name="Sondergaard T.E."/>
            <person name="Sorensen J.L."/>
            <person name="Fitzpatrick D.A."/>
            <person name="Frisvad J.C."/>
            <person name="Nielsen K.L."/>
        </authorList>
    </citation>
    <scope>NUCLEOTIDE SEQUENCE</scope>
    <source>
        <strain evidence="6">IBT 35675</strain>
    </source>
</reference>
<feature type="region of interest" description="Disordered" evidence="3">
    <location>
        <begin position="704"/>
        <end position="748"/>
    </location>
</feature>
<keyword evidence="7" id="KW-1185">Reference proteome</keyword>
<evidence type="ECO:0000256" key="3">
    <source>
        <dbReference type="SAM" id="MobiDB-lite"/>
    </source>
</evidence>
<feature type="compositionally biased region" description="Low complexity" evidence="3">
    <location>
        <begin position="565"/>
        <end position="578"/>
    </location>
</feature>
<keyword evidence="4" id="KW-1133">Transmembrane helix</keyword>
<dbReference type="InterPro" id="IPR011043">
    <property type="entry name" value="Gal_Oxase/kelch_b-propeller"/>
</dbReference>
<gene>
    <name evidence="6" type="ORF">N7541_009980</name>
</gene>
<evidence type="ECO:0000256" key="2">
    <source>
        <dbReference type="ARBA" id="ARBA00022737"/>
    </source>
</evidence>
<dbReference type="Pfam" id="PF24681">
    <property type="entry name" value="Kelch_KLHDC2_KLHL20_DRC7"/>
    <property type="match status" value="1"/>
</dbReference>
<keyword evidence="2" id="KW-0677">Repeat</keyword>
<evidence type="ECO:0000256" key="4">
    <source>
        <dbReference type="SAM" id="Phobius"/>
    </source>
</evidence>
<accession>A0A9W9QMQ2</accession>